<dbReference type="PROSITE" id="PS50885">
    <property type="entry name" value="HAMP"/>
    <property type="match status" value="1"/>
</dbReference>
<dbReference type="GO" id="GO:0016020">
    <property type="term" value="C:membrane"/>
    <property type="evidence" value="ECO:0007669"/>
    <property type="project" value="UniProtKB-SubCell"/>
</dbReference>
<keyword evidence="7" id="KW-0418">Kinase</keyword>
<evidence type="ECO:0000259" key="12">
    <source>
        <dbReference type="PROSITE" id="PS50885"/>
    </source>
</evidence>
<dbReference type="GO" id="GO:0005524">
    <property type="term" value="F:ATP binding"/>
    <property type="evidence" value="ECO:0007669"/>
    <property type="project" value="UniProtKB-KW"/>
</dbReference>
<dbReference type="InterPro" id="IPR004358">
    <property type="entry name" value="Sig_transdc_His_kin-like_C"/>
</dbReference>
<keyword evidence="9" id="KW-0902">Two-component regulatory system</keyword>
<keyword evidence="10" id="KW-0812">Transmembrane</keyword>
<dbReference type="InterPro" id="IPR003660">
    <property type="entry name" value="HAMP_dom"/>
</dbReference>
<name>A0A0S7WVY9_UNCT6</name>
<feature type="transmembrane region" description="Helical" evidence="10">
    <location>
        <begin position="16"/>
        <end position="36"/>
    </location>
</feature>
<dbReference type="EMBL" id="LIZS01000004">
    <property type="protein sequence ID" value="KPJ54352.1"/>
    <property type="molecule type" value="Genomic_DNA"/>
</dbReference>
<dbReference type="SMART" id="SM00387">
    <property type="entry name" value="HATPase_c"/>
    <property type="match status" value="1"/>
</dbReference>
<feature type="domain" description="HAMP" evidence="12">
    <location>
        <begin position="268"/>
        <end position="320"/>
    </location>
</feature>
<evidence type="ECO:0000259" key="11">
    <source>
        <dbReference type="PROSITE" id="PS50109"/>
    </source>
</evidence>
<evidence type="ECO:0000256" key="6">
    <source>
        <dbReference type="ARBA" id="ARBA00022741"/>
    </source>
</evidence>
<dbReference type="STRING" id="1703770.AMJ39_01080"/>
<dbReference type="Gene3D" id="1.10.287.130">
    <property type="match status" value="1"/>
</dbReference>
<dbReference type="Proteomes" id="UP000052008">
    <property type="component" value="Unassembled WGS sequence"/>
</dbReference>
<keyword evidence="8" id="KW-0067">ATP-binding</keyword>
<evidence type="ECO:0000256" key="7">
    <source>
        <dbReference type="ARBA" id="ARBA00022777"/>
    </source>
</evidence>
<keyword evidence="5" id="KW-0808">Transferase</keyword>
<dbReference type="InterPro" id="IPR036097">
    <property type="entry name" value="HisK_dim/P_sf"/>
</dbReference>
<dbReference type="InterPro" id="IPR005467">
    <property type="entry name" value="His_kinase_dom"/>
</dbReference>
<protein>
    <recommendedName>
        <fullName evidence="3">histidine kinase</fullName>
        <ecNumber evidence="3">2.7.13.3</ecNumber>
    </recommendedName>
</protein>
<dbReference type="Gene3D" id="6.10.340.10">
    <property type="match status" value="1"/>
</dbReference>
<evidence type="ECO:0000313" key="14">
    <source>
        <dbReference type="Proteomes" id="UP000052008"/>
    </source>
</evidence>
<dbReference type="GO" id="GO:0000155">
    <property type="term" value="F:phosphorelay sensor kinase activity"/>
    <property type="evidence" value="ECO:0007669"/>
    <property type="project" value="InterPro"/>
</dbReference>
<feature type="transmembrane region" description="Helical" evidence="10">
    <location>
        <begin position="250"/>
        <end position="271"/>
    </location>
</feature>
<comment type="catalytic activity">
    <reaction evidence="1">
        <text>ATP + protein L-histidine = ADP + protein N-phospho-L-histidine.</text>
        <dbReference type="EC" id="2.7.13.3"/>
    </reaction>
</comment>
<evidence type="ECO:0000313" key="13">
    <source>
        <dbReference type="EMBL" id="KPJ54352.1"/>
    </source>
</evidence>
<gene>
    <name evidence="13" type="ORF">AMJ39_01080</name>
</gene>
<keyword evidence="10" id="KW-0472">Membrane</keyword>
<dbReference type="Pfam" id="PF02518">
    <property type="entry name" value="HATPase_c"/>
    <property type="match status" value="1"/>
</dbReference>
<evidence type="ECO:0000256" key="4">
    <source>
        <dbReference type="ARBA" id="ARBA00022553"/>
    </source>
</evidence>
<dbReference type="CDD" id="cd00082">
    <property type="entry name" value="HisKA"/>
    <property type="match status" value="1"/>
</dbReference>
<keyword evidence="10" id="KW-1133">Transmembrane helix</keyword>
<dbReference type="Pfam" id="PF00672">
    <property type="entry name" value="HAMP"/>
    <property type="match status" value="1"/>
</dbReference>
<evidence type="ECO:0000256" key="8">
    <source>
        <dbReference type="ARBA" id="ARBA00022840"/>
    </source>
</evidence>
<evidence type="ECO:0000256" key="2">
    <source>
        <dbReference type="ARBA" id="ARBA00004370"/>
    </source>
</evidence>
<evidence type="ECO:0000256" key="10">
    <source>
        <dbReference type="SAM" id="Phobius"/>
    </source>
</evidence>
<evidence type="ECO:0000256" key="5">
    <source>
        <dbReference type="ARBA" id="ARBA00022679"/>
    </source>
</evidence>
<feature type="domain" description="Histidine kinase" evidence="11">
    <location>
        <begin position="337"/>
        <end position="551"/>
    </location>
</feature>
<dbReference type="PROSITE" id="PS50109">
    <property type="entry name" value="HIS_KIN"/>
    <property type="match status" value="1"/>
</dbReference>
<dbReference type="SUPFAM" id="SSF55874">
    <property type="entry name" value="ATPase domain of HSP90 chaperone/DNA topoisomerase II/histidine kinase"/>
    <property type="match status" value="1"/>
</dbReference>
<organism evidence="13 14">
    <name type="scientific">candidate division TA06 bacterium DG_24</name>
    <dbReference type="NCBI Taxonomy" id="1703770"/>
    <lineage>
        <taxon>Bacteria</taxon>
        <taxon>Bacteria division TA06</taxon>
    </lineage>
</organism>
<dbReference type="CDD" id="cd06225">
    <property type="entry name" value="HAMP"/>
    <property type="match status" value="1"/>
</dbReference>
<proteinExistence type="predicted"/>
<dbReference type="InterPro" id="IPR036890">
    <property type="entry name" value="HATPase_C_sf"/>
</dbReference>
<dbReference type="Gene3D" id="3.30.565.10">
    <property type="entry name" value="Histidine kinase-like ATPase, C-terminal domain"/>
    <property type="match status" value="1"/>
</dbReference>
<dbReference type="AlphaFoldDB" id="A0A0S7WVY9"/>
<reference evidence="13 14" key="1">
    <citation type="journal article" date="2015" name="Microbiome">
        <title>Genomic resolution of linkages in carbon, nitrogen, and sulfur cycling among widespread estuary sediment bacteria.</title>
        <authorList>
            <person name="Baker B.J."/>
            <person name="Lazar C.S."/>
            <person name="Teske A.P."/>
            <person name="Dick G.J."/>
        </authorList>
    </citation>
    <scope>NUCLEOTIDE SEQUENCE [LARGE SCALE GENOMIC DNA]</scope>
    <source>
        <strain evidence="13">DG_24</strain>
    </source>
</reference>
<accession>A0A0S7WVY9</accession>
<dbReference type="EC" id="2.7.13.3" evidence="3"/>
<dbReference type="PRINTS" id="PR00344">
    <property type="entry name" value="BCTRLSENSOR"/>
</dbReference>
<dbReference type="InterPro" id="IPR003661">
    <property type="entry name" value="HisK_dim/P_dom"/>
</dbReference>
<keyword evidence="6" id="KW-0547">Nucleotide-binding</keyword>
<dbReference type="PANTHER" id="PTHR43065">
    <property type="entry name" value="SENSOR HISTIDINE KINASE"/>
    <property type="match status" value="1"/>
</dbReference>
<dbReference type="Pfam" id="PF00512">
    <property type="entry name" value="HisKA"/>
    <property type="match status" value="1"/>
</dbReference>
<evidence type="ECO:0000256" key="1">
    <source>
        <dbReference type="ARBA" id="ARBA00000085"/>
    </source>
</evidence>
<dbReference type="SUPFAM" id="SSF47384">
    <property type="entry name" value="Homodimeric domain of signal transducing histidine kinase"/>
    <property type="match status" value="1"/>
</dbReference>
<comment type="subcellular location">
    <subcellularLocation>
        <location evidence="2">Membrane</location>
    </subcellularLocation>
</comment>
<sequence length="604" mass="65716">MIQGRPRFRFTLTGKASILVSLLVVMTSVSLSIAFIQLASRQMFRRYIEDGAVLAQHLADESDYALLTRNLSSLEDHFRTLISSESHIYVRLLDADGGVASCVCEDPSCACGESLAPHCPASQAFDETLRIEVGTAVVRGGGLTEDGEELYEISVPIMVALRPLAREELEFGYVGPLRPSLGSRSPDSVALWTSGRSDEIALAGPPDRALQGEGLGEELTVSEQIGTLQLGLSRRELSGLIGRIKRTTAAFTLGVIVVGVLLTLTFIRLVLSPLKELAEAAEDIRGGDLSRRVHIAGGDEIGDLAQSFNQMLDRLQEWQRRLVQSERWATVGHFAGSLAHELRNPLGVIRNSKFFIESRIDADEKIKRHLDLIDQEVEMANTIVTGLLTFSRLSEPKKRPSDLNALVRRSVERAELSTGVRITLNLSGDLPVVEIDQGQVERVFVSIIKNADQAMEGTGTLAISTRSSWLRDEIEERDVSAVEIAFDDTGSGISREIESKIFEPLFSTKARGIGLGLSVAKAIVENHRGVLEVRKGVGRGARFVVTLPVSGLKDRKVMTGAADIGAGMSVGETNGHSEVPDAEKASERVTFRGVLAEGRERDET</sequence>
<evidence type="ECO:0000256" key="3">
    <source>
        <dbReference type="ARBA" id="ARBA00012438"/>
    </source>
</evidence>
<dbReference type="SMART" id="SM00304">
    <property type="entry name" value="HAMP"/>
    <property type="match status" value="1"/>
</dbReference>
<dbReference type="PANTHER" id="PTHR43065:SF10">
    <property type="entry name" value="PEROXIDE STRESS-ACTIVATED HISTIDINE KINASE MAK3"/>
    <property type="match status" value="1"/>
</dbReference>
<evidence type="ECO:0000256" key="9">
    <source>
        <dbReference type="ARBA" id="ARBA00023012"/>
    </source>
</evidence>
<dbReference type="SMART" id="SM00388">
    <property type="entry name" value="HisKA"/>
    <property type="match status" value="1"/>
</dbReference>
<comment type="caution">
    <text evidence="13">The sequence shown here is derived from an EMBL/GenBank/DDBJ whole genome shotgun (WGS) entry which is preliminary data.</text>
</comment>
<dbReference type="SUPFAM" id="SSF158472">
    <property type="entry name" value="HAMP domain-like"/>
    <property type="match status" value="1"/>
</dbReference>
<dbReference type="InterPro" id="IPR003594">
    <property type="entry name" value="HATPase_dom"/>
</dbReference>
<keyword evidence="4" id="KW-0597">Phosphoprotein</keyword>